<name>A0A6S7BTF3_9BURK</name>
<reference evidence="1 2" key="1">
    <citation type="submission" date="2020-04" db="EMBL/GenBank/DDBJ databases">
        <authorList>
            <person name="De Canck E."/>
        </authorList>
    </citation>
    <scope>NUCLEOTIDE SEQUENCE [LARGE SCALE GENOMIC DNA]</scope>
    <source>
        <strain evidence="1 2">LMG 1861</strain>
    </source>
</reference>
<gene>
    <name evidence="1" type="ORF">LMG1861_00074</name>
</gene>
<sequence length="92" mass="10600">MDKRASKIENMAKLRSSGTVADEGRKPDRYTLCRFHASSWIGAVFPWTVIINMPHGRLNCSYVREELIYTVGLKGTDQEMLNWRVKEGRGLR</sequence>
<proteinExistence type="predicted"/>
<dbReference type="Proteomes" id="UP000494105">
    <property type="component" value="Unassembled WGS sequence"/>
</dbReference>
<dbReference type="EMBL" id="CADILD010000001">
    <property type="protein sequence ID" value="CAB3817500.1"/>
    <property type="molecule type" value="Genomic_DNA"/>
</dbReference>
<evidence type="ECO:0000313" key="2">
    <source>
        <dbReference type="Proteomes" id="UP000494105"/>
    </source>
</evidence>
<dbReference type="AlphaFoldDB" id="A0A6S7BTF3"/>
<accession>A0A6S7BTF3</accession>
<organism evidence="1 2">
    <name type="scientific">Achromobacter piechaudii</name>
    <dbReference type="NCBI Taxonomy" id="72556"/>
    <lineage>
        <taxon>Bacteria</taxon>
        <taxon>Pseudomonadati</taxon>
        <taxon>Pseudomonadota</taxon>
        <taxon>Betaproteobacteria</taxon>
        <taxon>Burkholderiales</taxon>
        <taxon>Alcaligenaceae</taxon>
        <taxon>Achromobacter</taxon>
    </lineage>
</organism>
<protein>
    <submittedName>
        <fullName evidence="1">Uncharacterized protein</fullName>
    </submittedName>
</protein>
<evidence type="ECO:0000313" key="1">
    <source>
        <dbReference type="EMBL" id="CAB3817500.1"/>
    </source>
</evidence>